<dbReference type="InterPro" id="IPR042099">
    <property type="entry name" value="ANL_N_sf"/>
</dbReference>
<gene>
    <name evidence="2" type="ORF">EV146_114167</name>
</gene>
<dbReference type="SUPFAM" id="SSF56801">
    <property type="entry name" value="Acetyl-CoA synthetase-like"/>
    <property type="match status" value="1"/>
</dbReference>
<dbReference type="Gene3D" id="3.40.50.12780">
    <property type="entry name" value="N-terminal domain of ligase-like"/>
    <property type="match status" value="1"/>
</dbReference>
<proteinExistence type="predicted"/>
<feature type="domain" description="AMP-dependent synthetase/ligase" evidence="1">
    <location>
        <begin position="109"/>
        <end position="320"/>
    </location>
</feature>
<evidence type="ECO:0000313" key="3">
    <source>
        <dbReference type="Proteomes" id="UP000295689"/>
    </source>
</evidence>
<dbReference type="RefSeq" id="WP_132011145.1">
    <property type="nucleotide sequence ID" value="NZ_JABUHM010000012.1"/>
</dbReference>
<evidence type="ECO:0000259" key="1">
    <source>
        <dbReference type="Pfam" id="PF00501"/>
    </source>
</evidence>
<dbReference type="Proteomes" id="UP000295689">
    <property type="component" value="Unassembled WGS sequence"/>
</dbReference>
<comment type="caution">
    <text evidence="2">The sequence shown here is derived from an EMBL/GenBank/DDBJ whole genome shotgun (WGS) entry which is preliminary data.</text>
</comment>
<keyword evidence="2" id="KW-0436">Ligase</keyword>
<name>A0A4R2B248_9BACI</name>
<sequence>MQQTAHAFPVLKAVLNHRTSHIEALRELYEGFALKNKNVENISEEERNDYHLYAVNLTLEHVWNNNPYYRKALEDKGFSQPRLESLDQIDRLPFLDKEVIRGDKDLLLSCDPKEIGQIHLTSGTTGKPIYTAYTLADHYIHDAIPFYPSLFEGDSSSDVVGIALPYEFAQPALGFQRLYQFTFGATVLSLGKGGYMAPVDKSLDVLKEYDASILITTPSYAALLAEEGEKLGIVLGEDITPRKLMLTGEGCSPQFASRLKELWKCDIQHLYGSTECGLVGVQLNDDTGYHVLEGNVKVEIIDPDSGIQVADGEEGEVVITTLLREAMPFIRYRTGDIGFLERMEDDSAITLSKLHLRGRMDGHMVVDGIPYSPFMLEHLLLLLPEVGLWYHFVLEDEELTIEIEKLHSDLTDEELADKVRSHMYRTAGISCTVLVKDSLPRQFGKANRIIRKGM</sequence>
<dbReference type="AlphaFoldDB" id="A0A4R2B248"/>
<keyword evidence="3" id="KW-1185">Reference proteome</keyword>
<evidence type="ECO:0000313" key="2">
    <source>
        <dbReference type="EMBL" id="TCN20547.1"/>
    </source>
</evidence>
<reference evidence="2 3" key="1">
    <citation type="journal article" date="2015" name="Stand. Genomic Sci.">
        <title>Genomic Encyclopedia of Bacterial and Archaeal Type Strains, Phase III: the genomes of soil and plant-associated and newly described type strains.</title>
        <authorList>
            <person name="Whitman W.B."/>
            <person name="Woyke T."/>
            <person name="Klenk H.P."/>
            <person name="Zhou Y."/>
            <person name="Lilburn T.G."/>
            <person name="Beck B.J."/>
            <person name="De Vos P."/>
            <person name="Vandamme P."/>
            <person name="Eisen J.A."/>
            <person name="Garrity G."/>
            <person name="Hugenholtz P."/>
            <person name="Kyrpides N.C."/>
        </authorList>
    </citation>
    <scope>NUCLEOTIDE SEQUENCE [LARGE SCALE GENOMIC DNA]</scope>
    <source>
        <strain evidence="2 3">CV53</strain>
    </source>
</reference>
<dbReference type="EMBL" id="SLVV01000014">
    <property type="protein sequence ID" value="TCN20547.1"/>
    <property type="molecule type" value="Genomic_DNA"/>
</dbReference>
<dbReference type="PANTHER" id="PTHR43845">
    <property type="entry name" value="BLR5969 PROTEIN"/>
    <property type="match status" value="1"/>
</dbReference>
<dbReference type="PANTHER" id="PTHR43845:SF1">
    <property type="entry name" value="BLR5969 PROTEIN"/>
    <property type="match status" value="1"/>
</dbReference>
<accession>A0A4R2B248</accession>
<protein>
    <submittedName>
        <fullName evidence="2">Phenylacetate-CoA ligase</fullName>
    </submittedName>
</protein>
<dbReference type="Pfam" id="PF00501">
    <property type="entry name" value="AMP-binding"/>
    <property type="match status" value="1"/>
</dbReference>
<dbReference type="GO" id="GO:0016874">
    <property type="term" value="F:ligase activity"/>
    <property type="evidence" value="ECO:0007669"/>
    <property type="project" value="UniProtKB-KW"/>
</dbReference>
<organism evidence="2 3">
    <name type="scientific">Mesobacillus foraminis</name>
    <dbReference type="NCBI Taxonomy" id="279826"/>
    <lineage>
        <taxon>Bacteria</taxon>
        <taxon>Bacillati</taxon>
        <taxon>Bacillota</taxon>
        <taxon>Bacilli</taxon>
        <taxon>Bacillales</taxon>
        <taxon>Bacillaceae</taxon>
        <taxon>Mesobacillus</taxon>
    </lineage>
</organism>
<dbReference type="InterPro" id="IPR000873">
    <property type="entry name" value="AMP-dep_synth/lig_dom"/>
</dbReference>